<feature type="domain" description="RNA polymerase sigma-70 region 2" evidence="6">
    <location>
        <begin position="16"/>
        <end position="82"/>
    </location>
</feature>
<dbReference type="InterPro" id="IPR014284">
    <property type="entry name" value="RNA_pol_sigma-70_dom"/>
</dbReference>
<organism evidence="8 9">
    <name type="scientific">Bacillus altitudinis</name>
    <dbReference type="NCBI Taxonomy" id="293387"/>
    <lineage>
        <taxon>Bacteria</taxon>
        <taxon>Bacillati</taxon>
        <taxon>Bacillota</taxon>
        <taxon>Bacilli</taxon>
        <taxon>Bacillales</taxon>
        <taxon>Bacillaceae</taxon>
        <taxon>Bacillus</taxon>
    </lineage>
</organism>
<feature type="domain" description="RNA polymerase sigma factor 70 region 4 type 2" evidence="7">
    <location>
        <begin position="115"/>
        <end position="166"/>
    </location>
</feature>
<dbReference type="InterPro" id="IPR036388">
    <property type="entry name" value="WH-like_DNA-bd_sf"/>
</dbReference>
<dbReference type="InterPro" id="IPR014296">
    <property type="entry name" value="RNA_pol_sigma-M_bacilli"/>
</dbReference>
<protein>
    <submittedName>
        <fullName evidence="8">Sigma factor (ECF-type, manganese-dependent redox-sensing molecular switch)</fullName>
    </submittedName>
</protein>
<gene>
    <name evidence="8" type="primary">sigP</name>
    <name evidence="8" type="ORF">BACI348_40565</name>
</gene>
<accession>A0A653Q2W4</accession>
<evidence type="ECO:0000313" key="9">
    <source>
        <dbReference type="Proteomes" id="UP000433089"/>
    </source>
</evidence>
<evidence type="ECO:0000256" key="2">
    <source>
        <dbReference type="ARBA" id="ARBA00023015"/>
    </source>
</evidence>
<dbReference type="EMBL" id="CABWLH010000009">
    <property type="protein sequence ID" value="VXB36315.1"/>
    <property type="molecule type" value="Genomic_DNA"/>
</dbReference>
<dbReference type="AlphaFoldDB" id="A0A653Q2W4"/>
<dbReference type="Gene3D" id="1.10.10.10">
    <property type="entry name" value="Winged helix-like DNA-binding domain superfamily/Winged helix DNA-binding domain"/>
    <property type="match status" value="1"/>
</dbReference>
<dbReference type="SUPFAM" id="SSF88946">
    <property type="entry name" value="Sigma2 domain of RNA polymerase sigma factors"/>
    <property type="match status" value="1"/>
</dbReference>
<evidence type="ECO:0000256" key="5">
    <source>
        <dbReference type="ARBA" id="ARBA00023163"/>
    </source>
</evidence>
<keyword evidence="5" id="KW-0804">Transcription</keyword>
<dbReference type="InterPro" id="IPR013324">
    <property type="entry name" value="RNA_pol_sigma_r3/r4-like"/>
</dbReference>
<dbReference type="Gene3D" id="1.10.1740.10">
    <property type="match status" value="1"/>
</dbReference>
<dbReference type="Proteomes" id="UP000433089">
    <property type="component" value="Unassembled WGS sequence"/>
</dbReference>
<dbReference type="Pfam" id="PF08281">
    <property type="entry name" value="Sigma70_r4_2"/>
    <property type="match status" value="1"/>
</dbReference>
<evidence type="ECO:0000259" key="7">
    <source>
        <dbReference type="Pfam" id="PF08281"/>
    </source>
</evidence>
<dbReference type="NCBIfam" id="TIGR02937">
    <property type="entry name" value="sigma70-ECF"/>
    <property type="match status" value="1"/>
</dbReference>
<name>A0A653Q2W4_BACAB</name>
<proteinExistence type="inferred from homology"/>
<dbReference type="InterPro" id="IPR039425">
    <property type="entry name" value="RNA_pol_sigma-70-like"/>
</dbReference>
<evidence type="ECO:0000256" key="3">
    <source>
        <dbReference type="ARBA" id="ARBA00023082"/>
    </source>
</evidence>
<evidence type="ECO:0000256" key="4">
    <source>
        <dbReference type="ARBA" id="ARBA00023125"/>
    </source>
</evidence>
<reference evidence="8 9" key="1">
    <citation type="submission" date="2019-10" db="EMBL/GenBank/DDBJ databases">
        <authorList>
            <person name="Karimi E."/>
        </authorList>
    </citation>
    <scope>NUCLEOTIDE SEQUENCE [LARGE SCALE GENOMIC DNA]</scope>
    <source>
        <strain evidence="8">Bacillus sp. 348</strain>
    </source>
</reference>
<evidence type="ECO:0000313" key="8">
    <source>
        <dbReference type="EMBL" id="VXB36315.1"/>
    </source>
</evidence>
<dbReference type="GO" id="GO:0016987">
    <property type="term" value="F:sigma factor activity"/>
    <property type="evidence" value="ECO:0007669"/>
    <property type="project" value="UniProtKB-KW"/>
</dbReference>
<dbReference type="GO" id="GO:0003677">
    <property type="term" value="F:DNA binding"/>
    <property type="evidence" value="ECO:0007669"/>
    <property type="project" value="UniProtKB-KW"/>
</dbReference>
<dbReference type="CDD" id="cd06171">
    <property type="entry name" value="Sigma70_r4"/>
    <property type="match status" value="1"/>
</dbReference>
<keyword evidence="4" id="KW-0238">DNA-binding</keyword>
<dbReference type="InterPro" id="IPR013249">
    <property type="entry name" value="RNA_pol_sigma70_r4_t2"/>
</dbReference>
<dbReference type="NCBIfam" id="TIGR02950">
    <property type="entry name" value="SigM_subfam"/>
    <property type="match status" value="1"/>
</dbReference>
<comment type="similarity">
    <text evidence="1">Belongs to the sigma-70 factor family. ECF subfamily.</text>
</comment>
<dbReference type="PANTHER" id="PTHR43133">
    <property type="entry name" value="RNA POLYMERASE ECF-TYPE SIGMA FACTO"/>
    <property type="match status" value="1"/>
</dbReference>
<dbReference type="Pfam" id="PF04542">
    <property type="entry name" value="Sigma70_r2"/>
    <property type="match status" value="1"/>
</dbReference>
<dbReference type="InterPro" id="IPR007627">
    <property type="entry name" value="RNA_pol_sigma70_r2"/>
</dbReference>
<keyword evidence="3" id="KW-0731">Sigma factor</keyword>
<evidence type="ECO:0000256" key="1">
    <source>
        <dbReference type="ARBA" id="ARBA00010641"/>
    </source>
</evidence>
<keyword evidence="2" id="KW-0805">Transcription regulation</keyword>
<sequence>MVLFLMSRPTNQIEKIYEEYFQEITKYLYRRTGNVETAKDLAQDVFIKALHGLSSFKGHSSIKTWLYTIAYHTFVNDYRRKVKRTFTDIEKADFLEQQIFMTPEDHLETQADIQRLWSHINQLKDSYREVLILRDIQELSYEEVAEILNWTLSKVKTTLHRARLELKRKLHCEEFNK</sequence>
<dbReference type="PANTHER" id="PTHR43133:SF52">
    <property type="entry name" value="ECF RNA POLYMERASE SIGMA FACTOR SIGL"/>
    <property type="match status" value="1"/>
</dbReference>
<dbReference type="InterPro" id="IPR013325">
    <property type="entry name" value="RNA_pol_sigma_r2"/>
</dbReference>
<dbReference type="SUPFAM" id="SSF88659">
    <property type="entry name" value="Sigma3 and sigma4 domains of RNA polymerase sigma factors"/>
    <property type="match status" value="1"/>
</dbReference>
<evidence type="ECO:0000259" key="6">
    <source>
        <dbReference type="Pfam" id="PF04542"/>
    </source>
</evidence>
<dbReference type="GO" id="GO:0006352">
    <property type="term" value="P:DNA-templated transcription initiation"/>
    <property type="evidence" value="ECO:0007669"/>
    <property type="project" value="InterPro"/>
</dbReference>